<comment type="similarity">
    <text evidence="1">Belongs to the DEFL family.</text>
</comment>
<reference evidence="6 7" key="1">
    <citation type="submission" date="2021-07" db="EMBL/GenBank/DDBJ databases">
        <title>The Aristolochia fimbriata genome: insights into angiosperm evolution, floral development and chemical biosynthesis.</title>
        <authorList>
            <person name="Jiao Y."/>
        </authorList>
    </citation>
    <scope>NUCLEOTIDE SEQUENCE [LARGE SCALE GENOMIC DNA]</scope>
    <source>
        <strain evidence="6">IBCAS-2021</strain>
        <tissue evidence="6">Leaf</tissue>
    </source>
</reference>
<keyword evidence="2" id="KW-0929">Antimicrobial</keyword>
<keyword evidence="3" id="KW-0295">Fungicide</keyword>
<dbReference type="Pfam" id="PF07333">
    <property type="entry name" value="SLR1-BP"/>
    <property type="match status" value="1"/>
</dbReference>
<evidence type="ECO:0000313" key="7">
    <source>
        <dbReference type="Proteomes" id="UP000825729"/>
    </source>
</evidence>
<dbReference type="AlphaFoldDB" id="A0AAV7EST7"/>
<evidence type="ECO:0000256" key="2">
    <source>
        <dbReference type="ARBA" id="ARBA00022529"/>
    </source>
</evidence>
<feature type="signal peptide" evidence="5">
    <location>
        <begin position="1"/>
        <end position="27"/>
    </location>
</feature>
<evidence type="ECO:0000256" key="3">
    <source>
        <dbReference type="ARBA" id="ARBA00022577"/>
    </source>
</evidence>
<dbReference type="Proteomes" id="UP000825729">
    <property type="component" value="Unassembled WGS sequence"/>
</dbReference>
<feature type="chain" id="PRO_5043653055" evidence="5">
    <location>
        <begin position="28"/>
        <end position="142"/>
    </location>
</feature>
<keyword evidence="4" id="KW-0611">Plant defense</keyword>
<sequence>MAKLSLSCVFLLLALVAALAMGPGAEAQAKCSQTLSPPNSCNQYQCKEECFQARGGTGEEWGAHLSGGAIVGGPARNDRHHDLSSSLLRVSRRHVIALRMGGYHNHFRSSGGPLFREPRAPREPLYSIRRTRPNPWISFDFP</sequence>
<keyword evidence="7" id="KW-1185">Reference proteome</keyword>
<evidence type="ECO:0000256" key="5">
    <source>
        <dbReference type="SAM" id="SignalP"/>
    </source>
</evidence>
<dbReference type="InterPro" id="IPR010851">
    <property type="entry name" value="DEFL"/>
</dbReference>
<keyword evidence="5" id="KW-0732">Signal</keyword>
<evidence type="ECO:0000256" key="1">
    <source>
        <dbReference type="ARBA" id="ARBA00006722"/>
    </source>
</evidence>
<comment type="caution">
    <text evidence="6">The sequence shown here is derived from an EMBL/GenBank/DDBJ whole genome shotgun (WGS) entry which is preliminary data.</text>
</comment>
<organism evidence="6 7">
    <name type="scientific">Aristolochia fimbriata</name>
    <name type="common">White veined hardy Dutchman's pipe vine</name>
    <dbReference type="NCBI Taxonomy" id="158543"/>
    <lineage>
        <taxon>Eukaryota</taxon>
        <taxon>Viridiplantae</taxon>
        <taxon>Streptophyta</taxon>
        <taxon>Embryophyta</taxon>
        <taxon>Tracheophyta</taxon>
        <taxon>Spermatophyta</taxon>
        <taxon>Magnoliopsida</taxon>
        <taxon>Magnoliidae</taxon>
        <taxon>Piperales</taxon>
        <taxon>Aristolochiaceae</taxon>
        <taxon>Aristolochia</taxon>
    </lineage>
</organism>
<name>A0AAV7EST7_ARIFI</name>
<gene>
    <name evidence="6" type="ORF">H6P81_004844</name>
</gene>
<dbReference type="GO" id="GO:0050832">
    <property type="term" value="P:defense response to fungus"/>
    <property type="evidence" value="ECO:0007669"/>
    <property type="project" value="UniProtKB-KW"/>
</dbReference>
<evidence type="ECO:0000313" key="6">
    <source>
        <dbReference type="EMBL" id="KAG9451940.1"/>
    </source>
</evidence>
<protein>
    <submittedName>
        <fullName evidence="6">Uncharacterized protein</fullName>
    </submittedName>
</protein>
<evidence type="ECO:0000256" key="4">
    <source>
        <dbReference type="ARBA" id="ARBA00022821"/>
    </source>
</evidence>
<proteinExistence type="inferred from homology"/>
<dbReference type="GO" id="GO:0031640">
    <property type="term" value="P:killing of cells of another organism"/>
    <property type="evidence" value="ECO:0007669"/>
    <property type="project" value="UniProtKB-KW"/>
</dbReference>
<accession>A0AAV7EST7</accession>
<dbReference type="EMBL" id="JAINDJ010000003">
    <property type="protein sequence ID" value="KAG9451940.1"/>
    <property type="molecule type" value="Genomic_DNA"/>
</dbReference>